<keyword evidence="4" id="KW-1185">Reference proteome</keyword>
<evidence type="ECO:0000313" key="4">
    <source>
        <dbReference type="Proteomes" id="UP000736335"/>
    </source>
</evidence>
<evidence type="ECO:0000256" key="1">
    <source>
        <dbReference type="SAM" id="MobiDB-lite"/>
    </source>
</evidence>
<feature type="compositionally biased region" description="Pro residues" evidence="1">
    <location>
        <begin position="598"/>
        <end position="611"/>
    </location>
</feature>
<dbReference type="Proteomes" id="UP000736335">
    <property type="component" value="Unassembled WGS sequence"/>
</dbReference>
<accession>A0A9P6HKM7</accession>
<feature type="compositionally biased region" description="Basic and acidic residues" evidence="1">
    <location>
        <begin position="9"/>
        <end position="37"/>
    </location>
</feature>
<feature type="compositionally biased region" description="Polar residues" evidence="1">
    <location>
        <begin position="450"/>
        <end position="459"/>
    </location>
</feature>
<feature type="domain" description="WW" evidence="2">
    <location>
        <begin position="154"/>
        <end position="189"/>
    </location>
</feature>
<evidence type="ECO:0000313" key="3">
    <source>
        <dbReference type="EMBL" id="KAF9788146.1"/>
    </source>
</evidence>
<feature type="compositionally biased region" description="Low complexity" evidence="1">
    <location>
        <begin position="87"/>
        <end position="101"/>
    </location>
</feature>
<comment type="caution">
    <text evidence="3">The sequence shown here is derived from an EMBL/GenBank/DDBJ whole genome shotgun (WGS) entry which is preliminary data.</text>
</comment>
<evidence type="ECO:0000259" key="2">
    <source>
        <dbReference type="PROSITE" id="PS50020"/>
    </source>
</evidence>
<dbReference type="CDD" id="cd00201">
    <property type="entry name" value="WW"/>
    <property type="match status" value="1"/>
</dbReference>
<protein>
    <recommendedName>
        <fullName evidence="2">WW domain-containing protein</fullName>
    </recommendedName>
</protein>
<proteinExistence type="predicted"/>
<dbReference type="InterPro" id="IPR036020">
    <property type="entry name" value="WW_dom_sf"/>
</dbReference>
<feature type="compositionally biased region" description="Basic and acidic residues" evidence="1">
    <location>
        <begin position="402"/>
        <end position="426"/>
    </location>
</feature>
<feature type="compositionally biased region" description="Polar residues" evidence="1">
    <location>
        <begin position="506"/>
        <end position="518"/>
    </location>
</feature>
<feature type="compositionally biased region" description="Basic and acidic residues" evidence="1">
    <location>
        <begin position="312"/>
        <end position="328"/>
    </location>
</feature>
<feature type="compositionally biased region" description="Polar residues" evidence="1">
    <location>
        <begin position="687"/>
        <end position="708"/>
    </location>
</feature>
<feature type="compositionally biased region" description="Basic and acidic residues" evidence="1">
    <location>
        <begin position="580"/>
        <end position="590"/>
    </location>
</feature>
<dbReference type="EMBL" id="WIUZ02000004">
    <property type="protein sequence ID" value="KAF9788146.1"/>
    <property type="molecule type" value="Genomic_DNA"/>
</dbReference>
<dbReference type="OrthoDB" id="548295at2759"/>
<feature type="region of interest" description="Disordered" evidence="1">
    <location>
        <begin position="1"/>
        <end position="115"/>
    </location>
</feature>
<organism evidence="3 4">
    <name type="scientific">Thelephora terrestris</name>
    <dbReference type="NCBI Taxonomy" id="56493"/>
    <lineage>
        <taxon>Eukaryota</taxon>
        <taxon>Fungi</taxon>
        <taxon>Dikarya</taxon>
        <taxon>Basidiomycota</taxon>
        <taxon>Agaricomycotina</taxon>
        <taxon>Agaricomycetes</taxon>
        <taxon>Thelephorales</taxon>
        <taxon>Thelephoraceae</taxon>
        <taxon>Thelephora</taxon>
    </lineage>
</organism>
<reference evidence="3" key="1">
    <citation type="journal article" date="2020" name="Nat. Commun.">
        <title>Large-scale genome sequencing of mycorrhizal fungi provides insights into the early evolution of symbiotic traits.</title>
        <authorList>
            <person name="Miyauchi S."/>
            <person name="Kiss E."/>
            <person name="Kuo A."/>
            <person name="Drula E."/>
            <person name="Kohler A."/>
            <person name="Sanchez-Garcia M."/>
            <person name="Morin E."/>
            <person name="Andreopoulos B."/>
            <person name="Barry K.W."/>
            <person name="Bonito G."/>
            <person name="Buee M."/>
            <person name="Carver A."/>
            <person name="Chen C."/>
            <person name="Cichocki N."/>
            <person name="Clum A."/>
            <person name="Culley D."/>
            <person name="Crous P.W."/>
            <person name="Fauchery L."/>
            <person name="Girlanda M."/>
            <person name="Hayes R.D."/>
            <person name="Keri Z."/>
            <person name="LaButti K."/>
            <person name="Lipzen A."/>
            <person name="Lombard V."/>
            <person name="Magnuson J."/>
            <person name="Maillard F."/>
            <person name="Murat C."/>
            <person name="Nolan M."/>
            <person name="Ohm R.A."/>
            <person name="Pangilinan J."/>
            <person name="Pereira M.F."/>
            <person name="Perotto S."/>
            <person name="Peter M."/>
            <person name="Pfister S."/>
            <person name="Riley R."/>
            <person name="Sitrit Y."/>
            <person name="Stielow J.B."/>
            <person name="Szollosi G."/>
            <person name="Zifcakova L."/>
            <person name="Stursova M."/>
            <person name="Spatafora J.W."/>
            <person name="Tedersoo L."/>
            <person name="Vaario L.M."/>
            <person name="Yamada A."/>
            <person name="Yan M."/>
            <person name="Wang P."/>
            <person name="Xu J."/>
            <person name="Bruns T."/>
            <person name="Baldrian P."/>
            <person name="Vilgalys R."/>
            <person name="Dunand C."/>
            <person name="Henrissat B."/>
            <person name="Grigoriev I.V."/>
            <person name="Hibbett D."/>
            <person name="Nagy L.G."/>
            <person name="Martin F.M."/>
        </authorList>
    </citation>
    <scope>NUCLEOTIDE SEQUENCE</scope>
    <source>
        <strain evidence="3">UH-Tt-Lm1</strain>
    </source>
</reference>
<feature type="region of interest" description="Disordered" evidence="1">
    <location>
        <begin position="130"/>
        <end position="171"/>
    </location>
</feature>
<feature type="compositionally biased region" description="Polar residues" evidence="1">
    <location>
        <begin position="485"/>
        <end position="495"/>
    </location>
</feature>
<dbReference type="SMART" id="SM00456">
    <property type="entry name" value="WW"/>
    <property type="match status" value="1"/>
</dbReference>
<feature type="region of interest" description="Disordered" evidence="1">
    <location>
        <begin position="184"/>
        <end position="738"/>
    </location>
</feature>
<feature type="compositionally biased region" description="Basic and acidic residues" evidence="1">
    <location>
        <begin position="629"/>
        <end position="661"/>
    </location>
</feature>
<feature type="compositionally biased region" description="Basic and acidic residues" evidence="1">
    <location>
        <begin position="63"/>
        <end position="86"/>
    </location>
</feature>
<name>A0A9P6HKM7_9AGAM</name>
<dbReference type="PROSITE" id="PS50020">
    <property type="entry name" value="WW_DOMAIN_2"/>
    <property type="match status" value="1"/>
</dbReference>
<reference evidence="3" key="2">
    <citation type="submission" date="2020-11" db="EMBL/GenBank/DDBJ databases">
        <authorList>
            <consortium name="DOE Joint Genome Institute"/>
            <person name="Kuo A."/>
            <person name="Miyauchi S."/>
            <person name="Kiss E."/>
            <person name="Drula E."/>
            <person name="Kohler A."/>
            <person name="Sanchez-Garcia M."/>
            <person name="Andreopoulos B."/>
            <person name="Barry K.W."/>
            <person name="Bonito G."/>
            <person name="Buee M."/>
            <person name="Carver A."/>
            <person name="Chen C."/>
            <person name="Cichocki N."/>
            <person name="Clum A."/>
            <person name="Culley D."/>
            <person name="Crous P.W."/>
            <person name="Fauchery L."/>
            <person name="Girlanda M."/>
            <person name="Hayes R."/>
            <person name="Keri Z."/>
            <person name="Labutti K."/>
            <person name="Lipzen A."/>
            <person name="Lombard V."/>
            <person name="Magnuson J."/>
            <person name="Maillard F."/>
            <person name="Morin E."/>
            <person name="Murat C."/>
            <person name="Nolan M."/>
            <person name="Ohm R."/>
            <person name="Pangilinan J."/>
            <person name="Pereira M."/>
            <person name="Perotto S."/>
            <person name="Peter M."/>
            <person name="Riley R."/>
            <person name="Sitrit Y."/>
            <person name="Stielow B."/>
            <person name="Szollosi G."/>
            <person name="Zifcakova L."/>
            <person name="Stursova M."/>
            <person name="Spatafora J.W."/>
            <person name="Tedersoo L."/>
            <person name="Vaario L.-M."/>
            <person name="Yamada A."/>
            <person name="Yan M."/>
            <person name="Wang P."/>
            <person name="Xu J."/>
            <person name="Bruns T."/>
            <person name="Baldrian P."/>
            <person name="Vilgalys R."/>
            <person name="Henrissat B."/>
            <person name="Grigoriev I.V."/>
            <person name="Hibbett D."/>
            <person name="Nagy L.G."/>
            <person name="Martin F.M."/>
        </authorList>
    </citation>
    <scope>NUCLEOTIDE SEQUENCE</scope>
    <source>
        <strain evidence="3">UH-Tt-Lm1</strain>
    </source>
</reference>
<feature type="compositionally biased region" description="Acidic residues" evidence="1">
    <location>
        <begin position="38"/>
        <end position="53"/>
    </location>
</feature>
<gene>
    <name evidence="3" type="ORF">BJ322DRAFT_609406</name>
</gene>
<feature type="compositionally biased region" description="Basic and acidic residues" evidence="1">
    <location>
        <begin position="337"/>
        <end position="350"/>
    </location>
</feature>
<sequence>MDEDTEVLDWGHEEDDHPSYDTRRSRENIGEPRYHADEDCDDTVSLGGDEDDLGVVYAYQSRSHQEKPKSSEISRHRDRDHHRESSHSSARQSSHLSPSHSSHLHAKLTHALPAKPVIAKPSATVAQSQLLEASSMLNGRGRDRRNSIKGPVGESLPPDWEVRHPRGGGTEVYYYNTKTHESTWVFPTLSPSKGSRERDEGVNGTSHQSIEGSRARSPVNDLPSSPKNRPEPLPPQNMSFDDRHYRPMEAPTSSSRVEHTLPQKPVFAARRSPERLSPAENSRHAHRTQAESERARSRRGASPSNVCPPSPEDIRQEDEREPRPRSSRMDSYVPPADRTHSSTHDERDTVRPSTNRRSAPARDSPYGQEARSDYDSYVPTEEEPPRARRPRRSRSASPRTSRTKDTEAEGVARRDVAARRRPREPETDVAINEVETKRRRLDSLRESGRPSPSSTSQYPSAEKSESLRGLPNTESRQRRQPLPPQNSLYKESMNSHVRESPPAQFSEPNDPSPQQNGHGSDLPGRPRNAEPQPPSGPGGRRRAGDSRKHPRAEPMDVDPPAPAHPPRMQENRGASNTVPDRCDTKGDLPRGPKAMTSKPPPAPPTSLPPKPTTLSERYPGRSPPPHLVASDERPSQRTGERPINDSISDRHRDLPREHRDSGIAPPRRRSPESRRPPTVPAPMPKLSGTNNVPIARSRYQTSSTSISGGTDEPQQDQVSESKHPLPENLTRQLRHERSVIPERVSESVTVFTPIYKAFPPLGTS</sequence>
<dbReference type="SUPFAM" id="SSF51045">
    <property type="entry name" value="WW domain"/>
    <property type="match status" value="1"/>
</dbReference>
<feature type="compositionally biased region" description="Basic and acidic residues" evidence="1">
    <location>
        <begin position="542"/>
        <end position="554"/>
    </location>
</feature>
<dbReference type="Gene3D" id="2.20.70.10">
    <property type="match status" value="1"/>
</dbReference>
<dbReference type="AlphaFoldDB" id="A0A9P6HKM7"/>
<dbReference type="InterPro" id="IPR001202">
    <property type="entry name" value="WW_dom"/>
</dbReference>